<organism evidence="1 2">
    <name type="scientific">Phyllobacterium phragmitis</name>
    <dbReference type="NCBI Taxonomy" id="2670329"/>
    <lineage>
        <taxon>Bacteria</taxon>
        <taxon>Pseudomonadati</taxon>
        <taxon>Pseudomonadota</taxon>
        <taxon>Alphaproteobacteria</taxon>
        <taxon>Hyphomicrobiales</taxon>
        <taxon>Phyllobacteriaceae</taxon>
        <taxon>Phyllobacterium</taxon>
    </lineage>
</organism>
<accession>A0ABQ0H0J3</accession>
<name>A0ABQ0H0J3_9HYPH</name>
<dbReference type="Proteomes" id="UP001628091">
    <property type="component" value="Unassembled WGS sequence"/>
</dbReference>
<sequence>MCRAWEAVAGWLHHPAHARPYYDKNYLHVGTVIVQLPRVNGKNSGNSPEAGFRPERSLLLAIANLISTCLD</sequence>
<gene>
    <name evidence="1" type="ORF">PPNSA23_23700</name>
</gene>
<comment type="caution">
    <text evidence="1">The sequence shown here is derived from an EMBL/GenBank/DDBJ whole genome shotgun (WGS) entry which is preliminary data.</text>
</comment>
<protein>
    <submittedName>
        <fullName evidence="1">Uncharacterized protein</fullName>
    </submittedName>
</protein>
<evidence type="ECO:0000313" key="2">
    <source>
        <dbReference type="Proteomes" id="UP001628091"/>
    </source>
</evidence>
<evidence type="ECO:0000313" key="1">
    <source>
        <dbReference type="EMBL" id="GAB1582427.1"/>
    </source>
</evidence>
<keyword evidence="2" id="KW-1185">Reference proteome</keyword>
<proteinExistence type="predicted"/>
<reference evidence="1 2" key="1">
    <citation type="submission" date="2024-10" db="EMBL/GenBank/DDBJ databases">
        <title>Isolation, draft genome sequencing and identification of Phyllobacterium sp. NSA23, isolated from leaf soil.</title>
        <authorList>
            <person name="Akita H."/>
        </authorList>
    </citation>
    <scope>NUCLEOTIDE SEQUENCE [LARGE SCALE GENOMIC DNA]</scope>
    <source>
        <strain evidence="1 2">NSA23</strain>
    </source>
</reference>
<dbReference type="EMBL" id="BAAFZP010000001">
    <property type="protein sequence ID" value="GAB1582427.1"/>
    <property type="molecule type" value="Genomic_DNA"/>
</dbReference>